<protein>
    <recommendedName>
        <fullName evidence="7">Copper resistance protein D domain-containing protein</fullName>
    </recommendedName>
</protein>
<feature type="transmembrane region" description="Helical" evidence="6">
    <location>
        <begin position="188"/>
        <end position="208"/>
    </location>
</feature>
<evidence type="ECO:0000256" key="5">
    <source>
        <dbReference type="ARBA" id="ARBA00023136"/>
    </source>
</evidence>
<keyword evidence="9" id="KW-1185">Reference proteome</keyword>
<feature type="transmembrane region" description="Helical" evidence="6">
    <location>
        <begin position="122"/>
        <end position="138"/>
    </location>
</feature>
<evidence type="ECO:0000313" key="8">
    <source>
        <dbReference type="EMBL" id="GJD49462.1"/>
    </source>
</evidence>
<proteinExistence type="predicted"/>
<evidence type="ECO:0000256" key="2">
    <source>
        <dbReference type="ARBA" id="ARBA00022475"/>
    </source>
</evidence>
<dbReference type="RefSeq" id="WP_128561477.1">
    <property type="nucleotide sequence ID" value="NZ_BPQH01000006.1"/>
</dbReference>
<feature type="transmembrane region" description="Helical" evidence="6">
    <location>
        <begin position="316"/>
        <end position="335"/>
    </location>
</feature>
<feature type="transmembrane region" description="Helical" evidence="6">
    <location>
        <begin position="20"/>
        <end position="41"/>
    </location>
</feature>
<comment type="caution">
    <text evidence="8">The sequence shown here is derived from an EMBL/GenBank/DDBJ whole genome shotgun (WGS) entry which is preliminary data.</text>
</comment>
<evidence type="ECO:0000313" key="9">
    <source>
        <dbReference type="Proteomes" id="UP001055167"/>
    </source>
</evidence>
<evidence type="ECO:0000256" key="3">
    <source>
        <dbReference type="ARBA" id="ARBA00022692"/>
    </source>
</evidence>
<keyword evidence="2" id="KW-1003">Cell membrane</keyword>
<keyword evidence="5 6" id="KW-0472">Membrane</keyword>
<evidence type="ECO:0000256" key="6">
    <source>
        <dbReference type="SAM" id="Phobius"/>
    </source>
</evidence>
<organism evidence="8 9">
    <name type="scientific">Methylobacterium crusticola</name>
    <dbReference type="NCBI Taxonomy" id="1697972"/>
    <lineage>
        <taxon>Bacteria</taxon>
        <taxon>Pseudomonadati</taxon>
        <taxon>Pseudomonadota</taxon>
        <taxon>Alphaproteobacteria</taxon>
        <taxon>Hyphomicrobiales</taxon>
        <taxon>Methylobacteriaceae</taxon>
        <taxon>Methylobacterium</taxon>
    </lineage>
</organism>
<gene>
    <name evidence="8" type="ORF">OPKNFCMD_2192</name>
</gene>
<feature type="domain" description="Copper resistance protein D" evidence="7">
    <location>
        <begin position="187"/>
        <end position="283"/>
    </location>
</feature>
<evidence type="ECO:0000256" key="4">
    <source>
        <dbReference type="ARBA" id="ARBA00022989"/>
    </source>
</evidence>
<dbReference type="InterPro" id="IPR008457">
    <property type="entry name" value="Cu-R_CopD_dom"/>
</dbReference>
<dbReference type="Pfam" id="PF05425">
    <property type="entry name" value="CopD"/>
    <property type="match status" value="1"/>
</dbReference>
<name>A0ABQ4QY15_9HYPH</name>
<comment type="subcellular location">
    <subcellularLocation>
        <location evidence="1">Cell membrane</location>
        <topology evidence="1">Multi-pass membrane protein</topology>
    </subcellularLocation>
</comment>
<dbReference type="InterPro" id="IPR032694">
    <property type="entry name" value="CopC/D"/>
</dbReference>
<feature type="transmembrane region" description="Helical" evidence="6">
    <location>
        <begin position="228"/>
        <end position="250"/>
    </location>
</feature>
<feature type="transmembrane region" description="Helical" evidence="6">
    <location>
        <begin position="262"/>
        <end position="286"/>
    </location>
</feature>
<evidence type="ECO:0000256" key="1">
    <source>
        <dbReference type="ARBA" id="ARBA00004651"/>
    </source>
</evidence>
<reference evidence="8" key="1">
    <citation type="journal article" date="2021" name="Front. Microbiol.">
        <title>Comprehensive Comparative Genomics and Phenotyping of Methylobacterium Species.</title>
        <authorList>
            <person name="Alessa O."/>
            <person name="Ogura Y."/>
            <person name="Fujitani Y."/>
            <person name="Takami H."/>
            <person name="Hayashi T."/>
            <person name="Sahin N."/>
            <person name="Tani A."/>
        </authorList>
    </citation>
    <scope>NUCLEOTIDE SEQUENCE</scope>
    <source>
        <strain evidence="8">KCTC 52305</strain>
    </source>
</reference>
<accession>A0ABQ4QY15</accession>
<keyword evidence="3 6" id="KW-0812">Transmembrane</keyword>
<dbReference type="Proteomes" id="UP001055167">
    <property type="component" value="Unassembled WGS sequence"/>
</dbReference>
<reference evidence="8" key="2">
    <citation type="submission" date="2021-08" db="EMBL/GenBank/DDBJ databases">
        <authorList>
            <person name="Tani A."/>
            <person name="Ola A."/>
            <person name="Ogura Y."/>
            <person name="Katsura K."/>
            <person name="Hayashi T."/>
        </authorList>
    </citation>
    <scope>NUCLEOTIDE SEQUENCE</scope>
    <source>
        <strain evidence="8">KCTC 52305</strain>
    </source>
</reference>
<sequence length="618" mass="64637">MDAHAALELLARLARGVGLAAGLTGFGTLVLAALLSGPAAAGPERVWTSLRRLARAALTVAILAMVSWLLLHARLLTDAERGWWAAARLVAGGTTFGRALLAQAGLLALAQATMGTLRSQPRVLLAAGLAAGALGLQPRLGHAAASDVPFLPLLVALHVIAAGLWLGALPGLLIAVARSPVTAARVAVRRFSWLGLAAVGVVAVTAVLQSLPLVGDIGGLFGTLYGRVALAKTLGFAGLLALAALNRFVLTPAMTRNGSGPLVTSIAVELVLGASVLVGAVALASLPPGAHEQAVWPFPLQPDLSRIDEPYFAKELWRAAAFLSAGLAGLAGLLWRRTRLIGPAGALVALVWLPNPNLALLAKPAWPTSFQRSETGFTAASILRGEKILRRHCTAACFRPRDDPSDPTPYGLWQRADGDLYGWLTTTFDPIGHTPFPHGTIARLEPRERWQLIDYFRARVAGSAARLNETWAHPVLLPGFPVRCRDGGTLLRGRPDRAGPVEITVALGGATPSPEAAPPGVPLTRVLLAARETDAVPSGFDCMSGSPDAVSALALMSGCDEDQLDGTRLLVDANGWLRVRIPPRRSGASVPASPVRDAELVRIAAEPFDAGDVGTHRH</sequence>
<feature type="transmembrane region" description="Helical" evidence="6">
    <location>
        <begin position="53"/>
        <end position="71"/>
    </location>
</feature>
<keyword evidence="4 6" id="KW-1133">Transmembrane helix</keyword>
<evidence type="ECO:0000259" key="7">
    <source>
        <dbReference type="Pfam" id="PF05425"/>
    </source>
</evidence>
<dbReference type="PANTHER" id="PTHR34820:SF4">
    <property type="entry name" value="INNER MEMBRANE PROTEIN YEBZ"/>
    <property type="match status" value="1"/>
</dbReference>
<feature type="transmembrane region" description="Helical" evidence="6">
    <location>
        <begin position="150"/>
        <end position="176"/>
    </location>
</feature>
<dbReference type="PANTHER" id="PTHR34820">
    <property type="entry name" value="INNER MEMBRANE PROTEIN YEBZ"/>
    <property type="match status" value="1"/>
</dbReference>
<dbReference type="EMBL" id="BPQH01000006">
    <property type="protein sequence ID" value="GJD49462.1"/>
    <property type="molecule type" value="Genomic_DNA"/>
</dbReference>